<dbReference type="Gene3D" id="3.10.110.10">
    <property type="entry name" value="Ubiquitin Conjugating Enzyme"/>
    <property type="match status" value="1"/>
</dbReference>
<dbReference type="InterPro" id="IPR050113">
    <property type="entry name" value="Ub_conjugating_enzyme"/>
</dbReference>
<evidence type="ECO:0000256" key="5">
    <source>
        <dbReference type="ARBA" id="ARBA00022840"/>
    </source>
</evidence>
<keyword evidence="8" id="KW-1185">Reference proteome</keyword>
<protein>
    <recommendedName>
        <fullName evidence="1">E2 ubiquitin-conjugating enzyme</fullName>
        <ecNumber evidence="1">2.3.2.23</ecNumber>
    </recommendedName>
</protein>
<dbReference type="AlphaFoldDB" id="A0A010Q563"/>
<accession>A0A010Q563</accession>
<dbReference type="InterPro" id="IPR000608">
    <property type="entry name" value="UBC"/>
</dbReference>
<dbReference type="OrthoDB" id="9978460at2759"/>
<dbReference type="EC" id="2.3.2.23" evidence="1"/>
<dbReference type="eggNOG" id="KOG0417">
    <property type="taxonomic scope" value="Eukaryota"/>
</dbReference>
<feature type="non-terminal residue" evidence="7">
    <location>
        <position position="1"/>
    </location>
</feature>
<organism evidence="7 8">
    <name type="scientific">Colletotrichum fioriniae PJ7</name>
    <dbReference type="NCBI Taxonomy" id="1445577"/>
    <lineage>
        <taxon>Eukaryota</taxon>
        <taxon>Fungi</taxon>
        <taxon>Dikarya</taxon>
        <taxon>Ascomycota</taxon>
        <taxon>Pezizomycotina</taxon>
        <taxon>Sordariomycetes</taxon>
        <taxon>Hypocreomycetidae</taxon>
        <taxon>Glomerellales</taxon>
        <taxon>Glomerellaceae</taxon>
        <taxon>Colletotrichum</taxon>
        <taxon>Colletotrichum acutatum species complex</taxon>
    </lineage>
</organism>
<feature type="domain" description="UBC core" evidence="6">
    <location>
        <begin position="54"/>
        <end position="204"/>
    </location>
</feature>
<dbReference type="PROSITE" id="PS50127">
    <property type="entry name" value="UBC_2"/>
    <property type="match status" value="1"/>
</dbReference>
<sequence>HHGQFGNDIVANTITDLDTLITLPCPSSANSSSILRSSTIQLRIHNQHATSPIMSSKRIAKELTEVTTTPPTGMTITLARDSDLHAWHVALTGPENTPYAGGTFAVLVDLPKDYPFKAPVVKFATRIYHPNITNDANGNICLGMLKSENWKPATKLAAVLEAVRSLLVEPLPDDPLEARIADEFKNNRAEFEKNAKQYVTRYAKGPASFTTSEVPAK</sequence>
<name>A0A010Q563_9PEZI</name>
<dbReference type="GO" id="GO:0061631">
    <property type="term" value="F:ubiquitin conjugating enzyme activity"/>
    <property type="evidence" value="ECO:0007669"/>
    <property type="project" value="UniProtKB-EC"/>
</dbReference>
<dbReference type="SMART" id="SM00212">
    <property type="entry name" value="UBCc"/>
    <property type="match status" value="1"/>
</dbReference>
<keyword evidence="3" id="KW-0547">Nucleotide-binding</keyword>
<evidence type="ECO:0000256" key="1">
    <source>
        <dbReference type="ARBA" id="ARBA00012486"/>
    </source>
</evidence>
<dbReference type="InterPro" id="IPR016135">
    <property type="entry name" value="UBQ-conjugating_enzyme/RWD"/>
</dbReference>
<dbReference type="GO" id="GO:0005524">
    <property type="term" value="F:ATP binding"/>
    <property type="evidence" value="ECO:0007669"/>
    <property type="project" value="UniProtKB-KW"/>
</dbReference>
<dbReference type="Pfam" id="PF00179">
    <property type="entry name" value="UQ_con"/>
    <property type="match status" value="1"/>
</dbReference>
<proteinExistence type="predicted"/>
<evidence type="ECO:0000256" key="3">
    <source>
        <dbReference type="ARBA" id="ARBA00022741"/>
    </source>
</evidence>
<dbReference type="EMBL" id="JARH01000935">
    <property type="protein sequence ID" value="EXF74972.1"/>
    <property type="molecule type" value="Genomic_DNA"/>
</dbReference>
<evidence type="ECO:0000256" key="2">
    <source>
        <dbReference type="ARBA" id="ARBA00022679"/>
    </source>
</evidence>
<evidence type="ECO:0000256" key="4">
    <source>
        <dbReference type="ARBA" id="ARBA00022786"/>
    </source>
</evidence>
<evidence type="ECO:0000313" key="8">
    <source>
        <dbReference type="Proteomes" id="UP000020467"/>
    </source>
</evidence>
<dbReference type="Proteomes" id="UP000020467">
    <property type="component" value="Unassembled WGS sequence"/>
</dbReference>
<dbReference type="STRING" id="1445577.A0A010Q563"/>
<reference evidence="7 8" key="1">
    <citation type="submission" date="2014-02" db="EMBL/GenBank/DDBJ databases">
        <title>The genome sequence of Colletotrichum fioriniae PJ7.</title>
        <authorList>
            <person name="Baroncelli R."/>
            <person name="Thon M.R."/>
        </authorList>
    </citation>
    <scope>NUCLEOTIDE SEQUENCE [LARGE SCALE GENOMIC DNA]</scope>
    <source>
        <strain evidence="7 8">PJ7</strain>
    </source>
</reference>
<evidence type="ECO:0000259" key="6">
    <source>
        <dbReference type="PROSITE" id="PS50127"/>
    </source>
</evidence>
<keyword evidence="2" id="KW-0808">Transferase</keyword>
<evidence type="ECO:0000313" key="7">
    <source>
        <dbReference type="EMBL" id="EXF74972.1"/>
    </source>
</evidence>
<dbReference type="KEGG" id="cfj:CFIO01_08427"/>
<gene>
    <name evidence="7" type="ORF">CFIO01_08427</name>
</gene>
<keyword evidence="4" id="KW-0833">Ubl conjugation pathway</keyword>
<dbReference type="PANTHER" id="PTHR24067">
    <property type="entry name" value="UBIQUITIN-CONJUGATING ENZYME E2"/>
    <property type="match status" value="1"/>
</dbReference>
<keyword evidence="5" id="KW-0067">ATP-binding</keyword>
<dbReference type="HOGENOM" id="CLU_030988_13_3_1"/>
<dbReference type="FunFam" id="3.10.110.10:FF:000060">
    <property type="entry name" value="Ubiquitin conjugating enzyme (UbcB)"/>
    <property type="match status" value="1"/>
</dbReference>
<dbReference type="SUPFAM" id="SSF54495">
    <property type="entry name" value="UBC-like"/>
    <property type="match status" value="1"/>
</dbReference>
<comment type="caution">
    <text evidence="7">The sequence shown here is derived from an EMBL/GenBank/DDBJ whole genome shotgun (WGS) entry which is preliminary data.</text>
</comment>